<dbReference type="AlphaFoldDB" id="A0AAV9JPC5"/>
<evidence type="ECO:0000256" key="3">
    <source>
        <dbReference type="PIRSR" id="PIRSR605511-2"/>
    </source>
</evidence>
<evidence type="ECO:0000313" key="7">
    <source>
        <dbReference type="Proteomes" id="UP001324427"/>
    </source>
</evidence>
<name>A0AAV9JPC5_9PEZI</name>
<feature type="binding site" evidence="3">
    <location>
        <position position="22"/>
    </location>
    <ligand>
        <name>a divalent metal cation</name>
        <dbReference type="ChEBI" id="CHEBI:60240"/>
    </ligand>
</feature>
<feature type="active site" description="Proton donor/acceptor" evidence="2">
    <location>
        <position position="230"/>
    </location>
</feature>
<protein>
    <recommendedName>
        <fullName evidence="5">SMP-30/Gluconolactonase/LRE-like region domain-containing protein</fullName>
    </recommendedName>
</protein>
<evidence type="ECO:0000313" key="6">
    <source>
        <dbReference type="EMBL" id="KAK4547204.1"/>
    </source>
</evidence>
<dbReference type="SUPFAM" id="SSF63829">
    <property type="entry name" value="Calcium-dependent phosphotriesterase"/>
    <property type="match status" value="1"/>
</dbReference>
<dbReference type="InterPro" id="IPR013658">
    <property type="entry name" value="SGL"/>
</dbReference>
<evidence type="ECO:0000256" key="1">
    <source>
        <dbReference type="ARBA" id="ARBA00008853"/>
    </source>
</evidence>
<feature type="binding site" evidence="3">
    <location>
        <position position="178"/>
    </location>
    <ligand>
        <name>a divalent metal cation</name>
        <dbReference type="ChEBI" id="CHEBI:60240"/>
    </ligand>
</feature>
<keyword evidence="3" id="KW-0479">Metal-binding</keyword>
<proteinExistence type="inferred from homology"/>
<dbReference type="Gene3D" id="2.120.10.30">
    <property type="entry name" value="TolB, C-terminal domain"/>
    <property type="match status" value="1"/>
</dbReference>
<feature type="domain" description="SMP-30/Gluconolactonase/LRE-like region" evidence="5">
    <location>
        <begin position="20"/>
        <end position="285"/>
    </location>
</feature>
<keyword evidence="7" id="KW-1185">Reference proteome</keyword>
<dbReference type="EMBL" id="JAVFHQ010000012">
    <property type="protein sequence ID" value="KAK4547204.1"/>
    <property type="molecule type" value="Genomic_DNA"/>
</dbReference>
<dbReference type="PRINTS" id="PR01790">
    <property type="entry name" value="SMP30FAMILY"/>
</dbReference>
<dbReference type="InterPro" id="IPR011042">
    <property type="entry name" value="6-blade_b-propeller_TolB-like"/>
</dbReference>
<feature type="region of interest" description="Disordered" evidence="4">
    <location>
        <begin position="103"/>
        <end position="127"/>
    </location>
</feature>
<evidence type="ECO:0000259" key="5">
    <source>
        <dbReference type="Pfam" id="PF08450"/>
    </source>
</evidence>
<feature type="binding site" evidence="3">
    <location>
        <position position="230"/>
    </location>
    <ligand>
        <name>a divalent metal cation</name>
        <dbReference type="ChEBI" id="CHEBI:60240"/>
    </ligand>
</feature>
<dbReference type="PANTHER" id="PTHR10907">
    <property type="entry name" value="REGUCALCIN"/>
    <property type="match status" value="1"/>
</dbReference>
<gene>
    <name evidence="6" type="ORF">LTR36_001425</name>
</gene>
<dbReference type="Proteomes" id="UP001324427">
    <property type="component" value="Unassembled WGS sequence"/>
</dbReference>
<comment type="cofactor">
    <cofactor evidence="3">
        <name>Zn(2+)</name>
        <dbReference type="ChEBI" id="CHEBI:29105"/>
    </cofactor>
    <text evidence="3">Binds 1 divalent metal cation per subunit.</text>
</comment>
<dbReference type="Pfam" id="PF08450">
    <property type="entry name" value="SGL"/>
    <property type="match status" value="1"/>
</dbReference>
<feature type="binding site" evidence="3">
    <location>
        <position position="128"/>
    </location>
    <ligand>
        <name>substrate</name>
    </ligand>
</feature>
<sequence length="324" mass="36328">MPDIKKYKITEPYLDLQCGLGEAPFWEKKRNTLRFVDIVKQKLHLVNLTEGPSSHKQWDLDFNIGTTADIEGNDKEFVFGGKLGYGIMDRETGKSTWIQKMWTDEERKPDGGGKPGKGETREVRMRSNDGSVDVKGRYFVGAMNDPAVVDALTDEGVLFRLDPDGSIHRMKESVSIPNGMSWTLDNKFMYFTDSPSGKIMKYPYDVETGNPSWDKGETFFTCPIEGGVPDGHAQDEEGFFWVALFGTGKVVRVNTEGEVVAEIECPTRCVTCPGFAGTELFITSAEEESPDEYPWSTKYQGGIFKIDVGVRGCPLNRFKYEVKA</sequence>
<dbReference type="PANTHER" id="PTHR10907:SF47">
    <property type="entry name" value="REGUCALCIN"/>
    <property type="match status" value="1"/>
</dbReference>
<dbReference type="InterPro" id="IPR005511">
    <property type="entry name" value="SMP-30"/>
</dbReference>
<comment type="similarity">
    <text evidence="1">Belongs to the SMP-30/CGR1 family.</text>
</comment>
<reference evidence="6 7" key="1">
    <citation type="submission" date="2021-11" db="EMBL/GenBank/DDBJ databases">
        <title>Black yeast isolated from Biological Soil Crust.</title>
        <authorList>
            <person name="Kurbessoian T."/>
        </authorList>
    </citation>
    <scope>NUCLEOTIDE SEQUENCE [LARGE SCALE GENOMIC DNA]</scope>
    <source>
        <strain evidence="6 7">CCFEE 5522</strain>
    </source>
</reference>
<dbReference type="GO" id="GO:0005509">
    <property type="term" value="F:calcium ion binding"/>
    <property type="evidence" value="ECO:0007669"/>
    <property type="project" value="TreeGrafter"/>
</dbReference>
<dbReference type="GO" id="GO:0004341">
    <property type="term" value="F:gluconolactonase activity"/>
    <property type="evidence" value="ECO:0007669"/>
    <property type="project" value="TreeGrafter"/>
</dbReference>
<keyword evidence="3" id="KW-0862">Zinc</keyword>
<feature type="binding site" evidence="3">
    <location>
        <position position="126"/>
    </location>
    <ligand>
        <name>substrate</name>
    </ligand>
</feature>
<comment type="caution">
    <text evidence="6">The sequence shown here is derived from an EMBL/GenBank/DDBJ whole genome shotgun (WGS) entry which is preliminary data.</text>
</comment>
<evidence type="ECO:0000256" key="4">
    <source>
        <dbReference type="SAM" id="MobiDB-lite"/>
    </source>
</evidence>
<accession>A0AAV9JPC5</accession>
<evidence type="ECO:0000256" key="2">
    <source>
        <dbReference type="PIRSR" id="PIRSR605511-1"/>
    </source>
</evidence>
<organism evidence="6 7">
    <name type="scientific">Oleoguttula mirabilis</name>
    <dbReference type="NCBI Taxonomy" id="1507867"/>
    <lineage>
        <taxon>Eukaryota</taxon>
        <taxon>Fungi</taxon>
        <taxon>Dikarya</taxon>
        <taxon>Ascomycota</taxon>
        <taxon>Pezizomycotina</taxon>
        <taxon>Dothideomycetes</taxon>
        <taxon>Dothideomycetidae</taxon>
        <taxon>Mycosphaerellales</taxon>
        <taxon>Teratosphaeriaceae</taxon>
        <taxon>Oleoguttula</taxon>
    </lineage>
</organism>